<comment type="catalytic activity">
    <reaction evidence="16">
        <text>Preferential cleavage: (Ac)2-L-Lys-D-Ala-|-D-Ala. Also transpeptidation of peptidyl-alanyl moieties that are N-acyl substituents of D-alanine.</text>
        <dbReference type="EC" id="3.4.16.4"/>
    </reaction>
</comment>
<evidence type="ECO:0000256" key="13">
    <source>
        <dbReference type="ARBA" id="ARBA00023136"/>
    </source>
</evidence>
<evidence type="ECO:0000256" key="14">
    <source>
        <dbReference type="ARBA" id="ARBA00023268"/>
    </source>
</evidence>
<dbReference type="InterPro" id="IPR001460">
    <property type="entry name" value="PCN-bd_Tpept"/>
</dbReference>
<gene>
    <name evidence="22" type="ORF">H7C19_31135</name>
</gene>
<dbReference type="GO" id="GO:0008658">
    <property type="term" value="F:penicillin binding"/>
    <property type="evidence" value="ECO:0007669"/>
    <property type="project" value="InterPro"/>
</dbReference>
<dbReference type="GO" id="GO:0009002">
    <property type="term" value="F:serine-type D-Ala-D-Ala carboxypeptidase activity"/>
    <property type="evidence" value="ECO:0007669"/>
    <property type="project" value="UniProtKB-EC"/>
</dbReference>
<dbReference type="GO" id="GO:0009252">
    <property type="term" value="P:peptidoglycan biosynthetic process"/>
    <property type="evidence" value="ECO:0007669"/>
    <property type="project" value="UniProtKB-KW"/>
</dbReference>
<evidence type="ECO:0000256" key="4">
    <source>
        <dbReference type="ARBA" id="ARBA00022645"/>
    </source>
</evidence>
<evidence type="ECO:0000256" key="2">
    <source>
        <dbReference type="ARBA" id="ARBA00007739"/>
    </source>
</evidence>
<name>A0A7X0RWZ4_9BACL</name>
<evidence type="ECO:0000256" key="9">
    <source>
        <dbReference type="ARBA" id="ARBA00022801"/>
    </source>
</evidence>
<dbReference type="GO" id="GO:0030288">
    <property type="term" value="C:outer membrane-bounded periplasmic space"/>
    <property type="evidence" value="ECO:0007669"/>
    <property type="project" value="TreeGrafter"/>
</dbReference>
<dbReference type="SUPFAM" id="SSF56601">
    <property type="entry name" value="beta-lactamase/transpeptidase-like"/>
    <property type="match status" value="1"/>
</dbReference>
<dbReference type="InterPro" id="IPR001264">
    <property type="entry name" value="Glyco_trans_51"/>
</dbReference>
<comment type="catalytic activity">
    <reaction evidence="17">
        <text>[GlcNAc-(1-&gt;4)-Mur2Ac(oyl-L-Ala-gamma-D-Glu-L-Lys-D-Ala-D-Ala)](n)-di-trans,octa-cis-undecaprenyl diphosphate + beta-D-GlcNAc-(1-&gt;4)-Mur2Ac(oyl-L-Ala-gamma-D-Glu-L-Lys-D-Ala-D-Ala)-di-trans,octa-cis-undecaprenyl diphosphate = [GlcNAc-(1-&gt;4)-Mur2Ac(oyl-L-Ala-gamma-D-Glu-L-Lys-D-Ala-D-Ala)](n+1)-di-trans,octa-cis-undecaprenyl diphosphate + di-trans,octa-cis-undecaprenyl diphosphate + H(+)</text>
        <dbReference type="Rhea" id="RHEA:23708"/>
        <dbReference type="Rhea" id="RHEA-COMP:9602"/>
        <dbReference type="Rhea" id="RHEA-COMP:9603"/>
        <dbReference type="ChEBI" id="CHEBI:15378"/>
        <dbReference type="ChEBI" id="CHEBI:58405"/>
        <dbReference type="ChEBI" id="CHEBI:60033"/>
        <dbReference type="ChEBI" id="CHEBI:78435"/>
        <dbReference type="EC" id="2.4.99.28"/>
    </reaction>
</comment>
<keyword evidence="10" id="KW-0133">Cell shape</keyword>
<evidence type="ECO:0000313" key="23">
    <source>
        <dbReference type="Proteomes" id="UP000547209"/>
    </source>
</evidence>
<dbReference type="Gene3D" id="3.40.710.10">
    <property type="entry name" value="DD-peptidase/beta-lactamase superfamily"/>
    <property type="match status" value="1"/>
</dbReference>
<dbReference type="GO" id="GO:0008955">
    <property type="term" value="F:peptidoglycan glycosyltransferase activity"/>
    <property type="evidence" value="ECO:0007669"/>
    <property type="project" value="UniProtKB-EC"/>
</dbReference>
<dbReference type="SUPFAM" id="SSF53955">
    <property type="entry name" value="Lysozyme-like"/>
    <property type="match status" value="1"/>
</dbReference>
<keyword evidence="14" id="KW-0511">Multifunctional enzyme</keyword>
<protein>
    <submittedName>
        <fullName evidence="22">PBP1A family penicillin-binding protein</fullName>
    </submittedName>
</protein>
<dbReference type="PANTHER" id="PTHR32282">
    <property type="entry name" value="BINDING PROTEIN TRANSPEPTIDASE, PUTATIVE-RELATED"/>
    <property type="match status" value="1"/>
</dbReference>
<comment type="similarity">
    <text evidence="1">In the C-terminal section; belongs to the transpeptidase family.</text>
</comment>
<evidence type="ECO:0000256" key="19">
    <source>
        <dbReference type="SAM" id="Phobius"/>
    </source>
</evidence>
<evidence type="ECO:0000256" key="18">
    <source>
        <dbReference type="SAM" id="MobiDB-lite"/>
    </source>
</evidence>
<keyword evidence="8 19" id="KW-0812">Transmembrane</keyword>
<comment type="caution">
    <text evidence="22">The sequence shown here is derived from an EMBL/GenBank/DDBJ whole genome shotgun (WGS) entry which is preliminary data.</text>
</comment>
<evidence type="ECO:0000256" key="3">
    <source>
        <dbReference type="ARBA" id="ARBA00022475"/>
    </source>
</evidence>
<keyword evidence="23" id="KW-1185">Reference proteome</keyword>
<evidence type="ECO:0000256" key="7">
    <source>
        <dbReference type="ARBA" id="ARBA00022679"/>
    </source>
</evidence>
<evidence type="ECO:0000256" key="10">
    <source>
        <dbReference type="ARBA" id="ARBA00022960"/>
    </source>
</evidence>
<dbReference type="InterPro" id="IPR036950">
    <property type="entry name" value="PBP_transglycosylase"/>
</dbReference>
<evidence type="ECO:0000256" key="16">
    <source>
        <dbReference type="ARBA" id="ARBA00034000"/>
    </source>
</evidence>
<dbReference type="EMBL" id="JACJVP010000062">
    <property type="protein sequence ID" value="MBB6675125.1"/>
    <property type="molecule type" value="Genomic_DNA"/>
</dbReference>
<evidence type="ECO:0000256" key="17">
    <source>
        <dbReference type="ARBA" id="ARBA00049902"/>
    </source>
</evidence>
<dbReference type="GO" id="GO:0071555">
    <property type="term" value="P:cell wall organization"/>
    <property type="evidence" value="ECO:0007669"/>
    <property type="project" value="UniProtKB-KW"/>
</dbReference>
<keyword evidence="3" id="KW-1003">Cell membrane</keyword>
<dbReference type="GO" id="GO:0008360">
    <property type="term" value="P:regulation of cell shape"/>
    <property type="evidence" value="ECO:0007669"/>
    <property type="project" value="UniProtKB-KW"/>
</dbReference>
<dbReference type="PANTHER" id="PTHR32282:SF32">
    <property type="entry name" value="PENICILLIN-BINDING PROTEIN 2A"/>
    <property type="match status" value="1"/>
</dbReference>
<dbReference type="InterPro" id="IPR023346">
    <property type="entry name" value="Lysozyme-like_dom_sf"/>
</dbReference>
<evidence type="ECO:0000256" key="8">
    <source>
        <dbReference type="ARBA" id="ARBA00022692"/>
    </source>
</evidence>
<keyword evidence="4" id="KW-0121">Carboxypeptidase</keyword>
<keyword evidence="6" id="KW-0328">Glycosyltransferase</keyword>
<dbReference type="AlphaFoldDB" id="A0A7X0RWZ4"/>
<proteinExistence type="inferred from homology"/>
<evidence type="ECO:0000256" key="5">
    <source>
        <dbReference type="ARBA" id="ARBA00022670"/>
    </source>
</evidence>
<accession>A0A7X0RWZ4</accession>
<dbReference type="Pfam" id="PF00905">
    <property type="entry name" value="Transpeptidase"/>
    <property type="match status" value="1"/>
</dbReference>
<sequence length="717" mass="79189">MDARIQEPVPQKQKPKNKSEKGMRGKRRRIPRWVGWLALGVLLTSAVAVASAIYWIRSLDIDKLAMPVKSPTLMMDRSGQTASRITSAKTDPVALDQIPEAMREAIVAVEDKRFYEHTGVDAFGIFRAAFRNAREGGNAEGGSTITQQLAKNVFLSGEKTLKRKLTEATYAWKIESSYSKDQILEMYLNQIYFGEGQWGIRRAANRYFGKEPKELTLAESALLAALPKAPSRYSPYRNKELALERRNLVLKLMKDEAFISNAEYEGALAEPLRVLGQKPKGDGLLGKYPSYVDAVIDEAIQKYGFTERQLLAGDLKIYTQLDPTVQEAMETAYADDSLFPPSAADRQVQSGAVLIDPSTGGVRGLVGQRGEHVYRGFNHATQLERQPGSIFKPLMVYAPALEKGYTPSSMLYDGPLNLNGYQPQDWDHRTRGQVSLREAVIHSWNIPPVWLLNEIGLETGKTFVQRLGVPLDEADRNLGLALGGLTRGVSPLQMAQAYSVFPNLGTLAPAHLIVKITGPNGETLAEAEPQAEAVLSPENAYTMTELLMDVVQEGTGKKAAMDRPTAGKTGTTQLPDTAAFRSISGGAKDAWFAGYTPELAGAVWMGYDETDAGHYLTTSGGQYPAMLFKEMMNLALKDVPATAFQRPDSQKDGNQGISPGRKNGKDDGKASKKDKDREKEERKRQKAQEKADKQREKEEIRKAKQDGKNLGRDNNRD</sequence>
<keyword evidence="5" id="KW-0645">Protease</keyword>
<keyword evidence="7" id="KW-0808">Transferase</keyword>
<keyword evidence="11" id="KW-0573">Peptidoglycan synthesis</keyword>
<dbReference type="InterPro" id="IPR050396">
    <property type="entry name" value="Glycosyltr_51/Transpeptidase"/>
</dbReference>
<keyword evidence="9" id="KW-0378">Hydrolase</keyword>
<dbReference type="GO" id="GO:0006508">
    <property type="term" value="P:proteolysis"/>
    <property type="evidence" value="ECO:0007669"/>
    <property type="project" value="UniProtKB-KW"/>
</dbReference>
<keyword evidence="12 19" id="KW-1133">Transmembrane helix</keyword>
<evidence type="ECO:0000256" key="6">
    <source>
        <dbReference type="ARBA" id="ARBA00022676"/>
    </source>
</evidence>
<comment type="similarity">
    <text evidence="2">In the N-terminal section; belongs to the glycosyltransferase 51 family.</text>
</comment>
<evidence type="ECO:0000256" key="12">
    <source>
        <dbReference type="ARBA" id="ARBA00022989"/>
    </source>
</evidence>
<dbReference type="Gene3D" id="1.10.3810.10">
    <property type="entry name" value="Biosynthetic peptidoglycan transglycosylase-like"/>
    <property type="match status" value="1"/>
</dbReference>
<feature type="transmembrane region" description="Helical" evidence="19">
    <location>
        <begin position="33"/>
        <end position="56"/>
    </location>
</feature>
<evidence type="ECO:0000259" key="20">
    <source>
        <dbReference type="Pfam" id="PF00905"/>
    </source>
</evidence>
<organism evidence="22 23">
    <name type="scientific">Cohnella nanjingensis</name>
    <dbReference type="NCBI Taxonomy" id="1387779"/>
    <lineage>
        <taxon>Bacteria</taxon>
        <taxon>Bacillati</taxon>
        <taxon>Bacillota</taxon>
        <taxon>Bacilli</taxon>
        <taxon>Bacillales</taxon>
        <taxon>Paenibacillaceae</taxon>
        <taxon>Cohnella</taxon>
    </lineage>
</organism>
<dbReference type="NCBIfam" id="TIGR02074">
    <property type="entry name" value="PBP_1a_fam"/>
    <property type="match status" value="1"/>
</dbReference>
<dbReference type="Proteomes" id="UP000547209">
    <property type="component" value="Unassembled WGS sequence"/>
</dbReference>
<evidence type="ECO:0000259" key="21">
    <source>
        <dbReference type="Pfam" id="PF00912"/>
    </source>
</evidence>
<feature type="region of interest" description="Disordered" evidence="18">
    <location>
        <begin position="1"/>
        <end position="26"/>
    </location>
</feature>
<reference evidence="22 23" key="1">
    <citation type="submission" date="2020-08" db="EMBL/GenBank/DDBJ databases">
        <title>Cohnella phylogeny.</title>
        <authorList>
            <person name="Dunlap C."/>
        </authorList>
    </citation>
    <scope>NUCLEOTIDE SEQUENCE [LARGE SCALE GENOMIC DNA]</scope>
    <source>
        <strain evidence="22 23">DSM 28246</strain>
    </source>
</reference>
<evidence type="ECO:0000256" key="15">
    <source>
        <dbReference type="ARBA" id="ARBA00023316"/>
    </source>
</evidence>
<feature type="compositionally biased region" description="Basic and acidic residues" evidence="18">
    <location>
        <begin position="663"/>
        <end position="717"/>
    </location>
</feature>
<feature type="domain" description="Glycosyl transferase family 51" evidence="21">
    <location>
        <begin position="80"/>
        <end position="253"/>
    </location>
</feature>
<keyword evidence="15" id="KW-0961">Cell wall biogenesis/degradation</keyword>
<feature type="region of interest" description="Disordered" evidence="18">
    <location>
        <begin position="644"/>
        <end position="717"/>
    </location>
</feature>
<dbReference type="Pfam" id="PF00912">
    <property type="entry name" value="Transgly"/>
    <property type="match status" value="1"/>
</dbReference>
<feature type="domain" description="Penicillin-binding protein transpeptidase" evidence="20">
    <location>
        <begin position="351"/>
        <end position="632"/>
    </location>
</feature>
<keyword evidence="13 19" id="KW-0472">Membrane</keyword>
<dbReference type="InterPro" id="IPR012338">
    <property type="entry name" value="Beta-lactam/transpept-like"/>
</dbReference>
<evidence type="ECO:0000256" key="11">
    <source>
        <dbReference type="ARBA" id="ARBA00022984"/>
    </source>
</evidence>
<evidence type="ECO:0000256" key="1">
    <source>
        <dbReference type="ARBA" id="ARBA00007090"/>
    </source>
</evidence>
<dbReference type="FunFam" id="1.10.3810.10:FF:000001">
    <property type="entry name" value="Penicillin-binding protein 1A"/>
    <property type="match status" value="1"/>
</dbReference>
<evidence type="ECO:0000313" key="22">
    <source>
        <dbReference type="EMBL" id="MBB6675125.1"/>
    </source>
</evidence>